<feature type="region of interest" description="Disordered" evidence="1">
    <location>
        <begin position="31"/>
        <end position="58"/>
    </location>
</feature>
<sequence length="167" mass="18578">MIIESSRDIGLDPDQTPHKYLHSTIKFRNSQDKLSDDNKAHVWSRRGQSSNIKEVKPNPEPDTGLLISVFEAGNNSENTHTSSSATPTGLVRRRATSHSTRSCLAHPHRIVVPYQPHPLRVVVPYQPHPLRVDEGFSAPGFGGVVWNINLYKEKKLAMWIAVAAAAK</sequence>
<protein>
    <submittedName>
        <fullName evidence="2">Uncharacterized protein</fullName>
    </submittedName>
</protein>
<dbReference type="AlphaFoldDB" id="A0AAE1E3M7"/>
<proteinExistence type="predicted"/>
<evidence type="ECO:0000256" key="1">
    <source>
        <dbReference type="SAM" id="MobiDB-lite"/>
    </source>
</evidence>
<dbReference type="EMBL" id="JAWDGP010001291">
    <property type="protein sequence ID" value="KAK3793036.1"/>
    <property type="molecule type" value="Genomic_DNA"/>
</dbReference>
<dbReference type="Proteomes" id="UP001283361">
    <property type="component" value="Unassembled WGS sequence"/>
</dbReference>
<organism evidence="2 3">
    <name type="scientific">Elysia crispata</name>
    <name type="common">lettuce slug</name>
    <dbReference type="NCBI Taxonomy" id="231223"/>
    <lineage>
        <taxon>Eukaryota</taxon>
        <taxon>Metazoa</taxon>
        <taxon>Spiralia</taxon>
        <taxon>Lophotrochozoa</taxon>
        <taxon>Mollusca</taxon>
        <taxon>Gastropoda</taxon>
        <taxon>Heterobranchia</taxon>
        <taxon>Euthyneura</taxon>
        <taxon>Panpulmonata</taxon>
        <taxon>Sacoglossa</taxon>
        <taxon>Placobranchoidea</taxon>
        <taxon>Plakobranchidae</taxon>
        <taxon>Elysia</taxon>
    </lineage>
</organism>
<reference evidence="2" key="1">
    <citation type="journal article" date="2023" name="G3 (Bethesda)">
        <title>A reference genome for the long-term kleptoplast-retaining sea slug Elysia crispata morphotype clarki.</title>
        <authorList>
            <person name="Eastman K.E."/>
            <person name="Pendleton A.L."/>
            <person name="Shaikh M.A."/>
            <person name="Suttiyut T."/>
            <person name="Ogas R."/>
            <person name="Tomko P."/>
            <person name="Gavelis G."/>
            <person name="Widhalm J.R."/>
            <person name="Wisecaver J.H."/>
        </authorList>
    </citation>
    <scope>NUCLEOTIDE SEQUENCE</scope>
    <source>
        <strain evidence="2">ECLA1</strain>
    </source>
</reference>
<name>A0AAE1E3M7_9GAST</name>
<feature type="compositionally biased region" description="Basic and acidic residues" evidence="1">
    <location>
        <begin position="31"/>
        <end position="40"/>
    </location>
</feature>
<gene>
    <name evidence="2" type="ORF">RRG08_054972</name>
</gene>
<accession>A0AAE1E3M7</accession>
<evidence type="ECO:0000313" key="3">
    <source>
        <dbReference type="Proteomes" id="UP001283361"/>
    </source>
</evidence>
<evidence type="ECO:0000313" key="2">
    <source>
        <dbReference type="EMBL" id="KAK3793036.1"/>
    </source>
</evidence>
<keyword evidence="3" id="KW-1185">Reference proteome</keyword>
<comment type="caution">
    <text evidence="2">The sequence shown here is derived from an EMBL/GenBank/DDBJ whole genome shotgun (WGS) entry which is preliminary data.</text>
</comment>